<dbReference type="NCBIfam" id="NF038153">
    <property type="entry name" value="lant_leader_L1a"/>
    <property type="match status" value="1"/>
</dbReference>
<dbReference type="AlphaFoldDB" id="A0A7L4ZIA5"/>
<gene>
    <name evidence="1" type="ORF">IMCC3317_17340</name>
</gene>
<dbReference type="KEGG" id="kan:IMCC3317_17340"/>
<evidence type="ECO:0000313" key="1">
    <source>
        <dbReference type="EMBL" id="QHI36372.1"/>
    </source>
</evidence>
<dbReference type="RefSeq" id="WP_160129085.1">
    <property type="nucleotide sequence ID" value="NZ_CP019288.1"/>
</dbReference>
<dbReference type="OrthoDB" id="1450086at2"/>
<dbReference type="Proteomes" id="UP000464657">
    <property type="component" value="Chromosome"/>
</dbReference>
<accession>A0A7L4ZIA5</accession>
<dbReference type="EMBL" id="CP019288">
    <property type="protein sequence ID" value="QHI36372.1"/>
    <property type="molecule type" value="Genomic_DNA"/>
</dbReference>
<organism evidence="1 2">
    <name type="scientific">Kordia antarctica</name>
    <dbReference type="NCBI Taxonomy" id="1218801"/>
    <lineage>
        <taxon>Bacteria</taxon>
        <taxon>Pseudomonadati</taxon>
        <taxon>Bacteroidota</taxon>
        <taxon>Flavobacteriia</taxon>
        <taxon>Flavobacteriales</taxon>
        <taxon>Flavobacteriaceae</taxon>
        <taxon>Kordia</taxon>
    </lineage>
</organism>
<keyword evidence="2" id="KW-1185">Reference proteome</keyword>
<sequence>MKKKNFTSKLQFQKTTVVSFNAMTNLKGGALQNVDTQVLSEDGFLCITGVVCTASQTDPVTSVDIQCPRPTTRTGASDFCGGTVGDTRLDCGASLLVC</sequence>
<proteinExistence type="predicted"/>
<reference evidence="1 2" key="1">
    <citation type="journal article" date="2013" name="Int. J. Syst. Evol. Microbiol.">
        <title>Kordia antarctica sp. nov., isolated from Antarctic seawater.</title>
        <authorList>
            <person name="Baek K."/>
            <person name="Choi A."/>
            <person name="Kang I."/>
            <person name="Lee K."/>
            <person name="Cho J.C."/>
        </authorList>
    </citation>
    <scope>NUCLEOTIDE SEQUENCE [LARGE SCALE GENOMIC DNA]</scope>
    <source>
        <strain evidence="1 2">IMCC3317</strain>
    </source>
</reference>
<evidence type="ECO:0000313" key="2">
    <source>
        <dbReference type="Proteomes" id="UP000464657"/>
    </source>
</evidence>
<dbReference type="InterPro" id="IPR058238">
    <property type="entry name" value="Lant_leader_dom"/>
</dbReference>
<protein>
    <submittedName>
        <fullName evidence="1">Uncharacterized protein</fullName>
    </submittedName>
</protein>
<name>A0A7L4ZIA5_9FLAO</name>